<feature type="coiled-coil region" evidence="1">
    <location>
        <begin position="844"/>
        <end position="878"/>
    </location>
</feature>
<evidence type="ECO:0000256" key="2">
    <source>
        <dbReference type="SAM" id="MobiDB-lite"/>
    </source>
</evidence>
<keyword evidence="1" id="KW-0175">Coiled coil</keyword>
<feature type="region of interest" description="Disordered" evidence="2">
    <location>
        <begin position="1338"/>
        <end position="1371"/>
    </location>
</feature>
<accession>A0A7J6NRC5</accession>
<dbReference type="PANTHER" id="PTHR23159">
    <property type="entry name" value="CENTROSOMAL PROTEIN 2"/>
    <property type="match status" value="1"/>
</dbReference>
<evidence type="ECO:0000256" key="1">
    <source>
        <dbReference type="SAM" id="Coils"/>
    </source>
</evidence>
<sequence>MRSTDRQMEGKFKCTRYARLFGARHSDRREVAMLFEEASILSEVCGCLASSDVLSFALCCWTIYRGLNRDGLLKVGNVSLGFSPWCQSILYCIDTTSVRRVEIYLDYYVDRVSEAECLIDGLERLTLVAELTLKFNPRRVGSANLATKISTMFSGLSKLNFICGARESNVPPRRALKFSKAESTLKAFDTLARRNKHSLVRLTLRCDPDLRVTTLPVMPRLRTLNLQGRISRAACLTLIQRTELEIFIYSREDSDPNIWTIDDVDTIFRSMAFPKFKCLALSSVSPPESLLWSVSHMLKNPGILWLVRPVGRSSEDGTLYRSQVTAVNIDAQSPRRTGLLDRIVSYDDDSPFSLLCHLFEYVPYNAVAKVWGSDMTEKDRDVWSREVAPRIRGAIASYKLALQPNTQGCTQFVSNTFKKEKCRDCGLLWNYHEGIIDEGLLAQFRKKASPVPKASPVGVSAKQLKEEKRNALLAKKKAAQQPKDDWFFSGAPPSSSPTLRPVIGSWIILGILGSYRLAPTPGQSQSATTFDLPDQHDVDDEDDDFKFFSGEALRARQQSEPALRPPSNVGMFKCVNLLDMEDLVGEDVVTQPSSSQVTRTGTPQELSDPALDKDPYNTSMSTNDIESPTLVASSPSVVSHKAAPLSGGDGTPLGDKVFLLEQRLRDAQAEKEIAVDIVKDELAQEKSRSVELSSTVESQAKVIGELNLKLESLEIGASTNEREALAQLDHSSKELERKSKAEAEVSATRIAQLENELSVRESEMNGLREAAAEAKSEVDELRRLAEDTGALRQQEDKLVSDYRERIEGLQGQARAVPDLKAEVAALTTRASELSTALHTRDEEARKQEQLVEEQRSRAACLESRVEQLQQSLKEASARAESFQQPAPASRSLYFEYYDRSVAERDAALCQQLGCQLREQEEQSAQSQQELRECQVRIAQLQADTAAIGDLKTTAAEAESNIRQLKDRNEQQEEELEQRKCFRISKFPSALELANLQSQLAELTSAKSKLEEAVIVANRTHADELEKLLTEKAARTEAMEEKLRTADSEIQRHKEEMKGIRSQLAHGLKVEKELLQTRAALEDIKKIRDEQADELASKAKAVAAYEEENARLSSRSADLEERVQSFESSEAELRAMYEKARTEGIRQLEEIEALRKRTGQQQIDLEISKKALADSERKLEDVAGPAYAVEDLKACLAVRESEIADLKSHIEKETSAREAEKEQIRVANASEMEGLRRTLETAYTSEKALMQARLSEAKDELASLQKRHDSATAELDALRAAAAADDATVEDLSKMQSSTLESVLADQQLCFNKILAALQKASLSSQSLAYSTTLGPPPQASFGGSIPTGVSSAHSSVPGSPDPEMAYTEDEEFLPKRRSSLDRNNHPARAPTSANVYSMNDEVERIDTAAAAVPHDASPQDGVIISRRVSEMVDRLLEQLREAQRGRLRIESELEECQRELDLRRAEAARPYFAEVLRCRWPFSRADAPSNRTTHSSELRNLMSLRDLEVGIVRDRANGRARSARAFATARAQTAPLPPRPVDFEESPLWKLRQPLVPQDEWVDLEFERMGLQEAPVTGQVLSSSWKGDAAPSLAHPMWPNPSLEMARAEPFTPLASQTDRTEPSPLVKAQIGRNRARLDALWKLSSSHGISWDELDDHFVQWHAEYTHRTEQFKENLDKFRMDARDAALPYMAAQKLKFHVRRGGSWTDGLPPFAPKRIRRQGEKFIHRWRKRYIAAHFQPGNLTEYLKNKVTLHMVRREVSERCQGLEKAARLAARQERKRLSRRVAGMSPTQTSS</sequence>
<name>A0A7J6NRC5_PEROL</name>
<feature type="coiled-coil region" evidence="1">
    <location>
        <begin position="1246"/>
        <end position="1280"/>
    </location>
</feature>
<feature type="compositionally biased region" description="Polar residues" evidence="2">
    <location>
        <begin position="1347"/>
        <end position="1357"/>
    </location>
</feature>
<reference evidence="3 4" key="1">
    <citation type="submission" date="2020-04" db="EMBL/GenBank/DDBJ databases">
        <title>Perkinsus olseni comparative genomics.</title>
        <authorList>
            <person name="Bogema D.R."/>
        </authorList>
    </citation>
    <scope>NUCLEOTIDE SEQUENCE [LARGE SCALE GENOMIC DNA]</scope>
    <source>
        <strain evidence="3">00978-12</strain>
    </source>
</reference>
<feature type="compositionally biased region" description="Polar residues" evidence="2">
    <location>
        <begin position="590"/>
        <end position="605"/>
    </location>
</feature>
<gene>
    <name evidence="3" type="ORF">FOZ60_006342</name>
</gene>
<feature type="coiled-coil region" evidence="1">
    <location>
        <begin position="1432"/>
        <end position="1466"/>
    </location>
</feature>
<organism evidence="3 4">
    <name type="scientific">Perkinsus olseni</name>
    <name type="common">Perkinsus atlanticus</name>
    <dbReference type="NCBI Taxonomy" id="32597"/>
    <lineage>
        <taxon>Eukaryota</taxon>
        <taxon>Sar</taxon>
        <taxon>Alveolata</taxon>
        <taxon>Perkinsozoa</taxon>
        <taxon>Perkinsea</taxon>
        <taxon>Perkinsida</taxon>
        <taxon>Perkinsidae</taxon>
        <taxon>Perkinsus</taxon>
    </lineage>
</organism>
<evidence type="ECO:0000313" key="4">
    <source>
        <dbReference type="Proteomes" id="UP000541610"/>
    </source>
</evidence>
<protein>
    <submittedName>
        <fullName evidence="3">Uncharacterized protein</fullName>
    </submittedName>
</protein>
<dbReference type="Proteomes" id="UP000541610">
    <property type="component" value="Unassembled WGS sequence"/>
</dbReference>
<dbReference type="EMBL" id="JABANP010000256">
    <property type="protein sequence ID" value="KAF4685611.1"/>
    <property type="molecule type" value="Genomic_DNA"/>
</dbReference>
<dbReference type="PANTHER" id="PTHR23159:SF60">
    <property type="entry name" value="SPINDLE ASSEMBLY ABNORMAL PROTEIN 4"/>
    <property type="match status" value="1"/>
</dbReference>
<comment type="caution">
    <text evidence="3">The sequence shown here is derived from an EMBL/GenBank/DDBJ whole genome shotgun (WGS) entry which is preliminary data.</text>
</comment>
<feature type="region of interest" description="Disordered" evidence="2">
    <location>
        <begin position="589"/>
        <end position="616"/>
    </location>
</feature>
<proteinExistence type="predicted"/>
<evidence type="ECO:0000313" key="3">
    <source>
        <dbReference type="EMBL" id="KAF4685611.1"/>
    </source>
</evidence>
<feature type="coiled-coil region" evidence="1">
    <location>
        <begin position="1087"/>
        <end position="1128"/>
    </location>
</feature>
<feature type="coiled-coil region" evidence="1">
    <location>
        <begin position="750"/>
        <end position="787"/>
    </location>
</feature>
<dbReference type="OrthoDB" id="448686at2759"/>
<feature type="coiled-coil region" evidence="1">
    <location>
        <begin position="909"/>
        <end position="1062"/>
    </location>
</feature>